<dbReference type="EMBL" id="CP075866">
    <property type="protein sequence ID" value="QYS98180.1"/>
    <property type="molecule type" value="Genomic_DNA"/>
</dbReference>
<organism evidence="2 3">
    <name type="scientific">Trichoderma simmonsii</name>
    <dbReference type="NCBI Taxonomy" id="1491479"/>
    <lineage>
        <taxon>Eukaryota</taxon>
        <taxon>Fungi</taxon>
        <taxon>Dikarya</taxon>
        <taxon>Ascomycota</taxon>
        <taxon>Pezizomycotina</taxon>
        <taxon>Sordariomycetes</taxon>
        <taxon>Hypocreomycetidae</taxon>
        <taxon>Hypocreales</taxon>
        <taxon>Hypocreaceae</taxon>
        <taxon>Trichoderma</taxon>
    </lineage>
</organism>
<gene>
    <name evidence="2" type="ORF">H0G86_005372</name>
</gene>
<keyword evidence="1" id="KW-0732">Signal</keyword>
<proteinExistence type="predicted"/>
<dbReference type="Proteomes" id="UP000826661">
    <property type="component" value="Chromosome III"/>
</dbReference>
<keyword evidence="3" id="KW-1185">Reference proteome</keyword>
<protein>
    <submittedName>
        <fullName evidence="2">Uncharacterized protein</fullName>
    </submittedName>
</protein>
<name>A0A8G0LEH6_9HYPO</name>
<dbReference type="AlphaFoldDB" id="A0A8G0LEH6"/>
<sequence>MAATGMHAVQRICILVLESALSCDFASLPEIYACADTNNMLQLLSSSQAAQGFNSQVGGGANISVALLQASYSKTFKICMFLDNDTSLQARSMGDALRIG</sequence>
<reference evidence="2 3" key="1">
    <citation type="journal article" date="2021" name="BMC Genomics">
        <title>Telomere-to-telomere genome assembly of asparaginase-producing Trichoderma simmonsii.</title>
        <authorList>
            <person name="Chung D."/>
            <person name="Kwon Y.M."/>
            <person name="Yang Y."/>
        </authorList>
    </citation>
    <scope>NUCLEOTIDE SEQUENCE [LARGE SCALE GENOMIC DNA]</scope>
    <source>
        <strain evidence="2 3">GH-Sj1</strain>
    </source>
</reference>
<accession>A0A8G0LEH6</accession>
<feature type="chain" id="PRO_5034074141" evidence="1">
    <location>
        <begin position="23"/>
        <end position="100"/>
    </location>
</feature>
<evidence type="ECO:0000313" key="2">
    <source>
        <dbReference type="EMBL" id="QYS98180.1"/>
    </source>
</evidence>
<evidence type="ECO:0000256" key="1">
    <source>
        <dbReference type="SAM" id="SignalP"/>
    </source>
</evidence>
<feature type="signal peptide" evidence="1">
    <location>
        <begin position="1"/>
        <end position="22"/>
    </location>
</feature>
<evidence type="ECO:0000313" key="3">
    <source>
        <dbReference type="Proteomes" id="UP000826661"/>
    </source>
</evidence>